<feature type="binding site" evidence="11">
    <location>
        <position position="168"/>
    </location>
    <ligand>
        <name>pyridoxal 5'-phosphate</name>
        <dbReference type="ChEBI" id="CHEBI:597326"/>
    </ligand>
</feature>
<evidence type="ECO:0000256" key="2">
    <source>
        <dbReference type="ARBA" id="ARBA00006904"/>
    </source>
</evidence>
<comment type="function">
    <text evidence="11">Catalyzes the reversible conversion of 3-phosphohydroxypyruvate to phosphoserine and of 3-hydroxy-2-oxo-4-phosphonooxybutanoate to phosphohydroxythreonine.</text>
</comment>
<evidence type="ECO:0000313" key="15">
    <source>
        <dbReference type="Proteomes" id="UP000770785"/>
    </source>
</evidence>
<keyword evidence="3 11" id="KW-0032">Aminotransferase</keyword>
<name>A0ABX0XGM4_9BACT</name>
<dbReference type="Gene3D" id="3.90.1150.10">
    <property type="entry name" value="Aspartate Aminotransferase, domain 1"/>
    <property type="match status" value="1"/>
</dbReference>
<dbReference type="PANTHER" id="PTHR43247">
    <property type="entry name" value="PHOSPHOSERINE AMINOTRANSFERASE"/>
    <property type="match status" value="1"/>
</dbReference>
<comment type="caution">
    <text evidence="11">Lacks conserved residue(s) required for the propagation of feature annotation.</text>
</comment>
<dbReference type="NCBIfam" id="NF003764">
    <property type="entry name" value="PRK05355.1"/>
    <property type="match status" value="1"/>
</dbReference>
<keyword evidence="5 11" id="KW-0808">Transferase</keyword>
<sequence>MKMHNFSAGPAILPATVLEQAADAVRDFDGLGLSILEISHRSPSFTKVLAETESLVRELLDLNDDYGVIFISGGASAEFFLTAMNLLNEDERAGYLDTGTWSTKAIKEAKLFGGVEVLASSKDKNFNYIPKGYPIPQGLKYVHVTSNNTIYGTQIKDWPETDAPLVADMSSDIFSRRLPMEKFGIIYAGAQKNMGPAGVTMVIIRKDLLGTVKRALPSMLDYRVHIEKGSTFNTPPVYPIYVCMLTLRWVKAQGGLEAMEKINEAKAKLLYDEIERNPKFKCTIPDPIDRSLMNVTFVTTEEADTAPFMEAAKAAGVDALKGHRSVGGFRASIYNAMPIESVQVLVDVMKGF</sequence>
<keyword evidence="6 11" id="KW-0663">Pyridoxal phosphate</keyword>
<protein>
    <recommendedName>
        <fullName evidence="11">Phosphoserine aminotransferase</fullName>
        <ecNumber evidence="11">2.6.1.52</ecNumber>
    </recommendedName>
    <alternativeName>
        <fullName evidence="11">Phosphohydroxythreonine aminotransferase</fullName>
        <shortName evidence="11">PSAT</shortName>
    </alternativeName>
</protein>
<evidence type="ECO:0000256" key="6">
    <source>
        <dbReference type="ARBA" id="ARBA00022898"/>
    </source>
</evidence>
<evidence type="ECO:0000256" key="1">
    <source>
        <dbReference type="ARBA" id="ARBA00005099"/>
    </source>
</evidence>
<dbReference type="Pfam" id="PF00266">
    <property type="entry name" value="Aminotran_5"/>
    <property type="match status" value="1"/>
</dbReference>
<evidence type="ECO:0000256" key="12">
    <source>
        <dbReference type="RuleBase" id="RU004505"/>
    </source>
</evidence>
<evidence type="ECO:0000256" key="10">
    <source>
        <dbReference type="ARBA" id="ARBA00049007"/>
    </source>
</evidence>
<dbReference type="InterPro" id="IPR022278">
    <property type="entry name" value="Pser_aminoTfrase"/>
</dbReference>
<reference evidence="14 15" key="1">
    <citation type="submission" date="2020-03" db="EMBL/GenBank/DDBJ databases">
        <title>Genomic Encyclopedia of Type Strains, Phase IV (KMG-IV): sequencing the most valuable type-strain genomes for metagenomic binning, comparative biology and taxonomic classification.</title>
        <authorList>
            <person name="Goeker M."/>
        </authorList>
    </citation>
    <scope>NUCLEOTIDE SEQUENCE [LARGE SCALE GENOMIC DNA]</scope>
    <source>
        <strain evidence="14 15">DSM 105096</strain>
    </source>
</reference>
<dbReference type="RefSeq" id="WP_168040540.1">
    <property type="nucleotide sequence ID" value="NZ_JAATJH010000013.1"/>
</dbReference>
<evidence type="ECO:0000259" key="13">
    <source>
        <dbReference type="Pfam" id="PF00266"/>
    </source>
</evidence>
<evidence type="ECO:0000256" key="3">
    <source>
        <dbReference type="ARBA" id="ARBA00022576"/>
    </source>
</evidence>
<evidence type="ECO:0000256" key="7">
    <source>
        <dbReference type="ARBA" id="ARBA00023096"/>
    </source>
</evidence>
<dbReference type="InterPro" id="IPR015421">
    <property type="entry name" value="PyrdxlP-dep_Trfase_major"/>
</dbReference>
<dbReference type="PIRSF" id="PIRSF000525">
    <property type="entry name" value="SerC"/>
    <property type="match status" value="1"/>
</dbReference>
<comment type="catalytic activity">
    <reaction evidence="9 11">
        <text>4-(phosphooxy)-L-threonine + 2-oxoglutarate = (R)-3-hydroxy-2-oxo-4-phosphooxybutanoate + L-glutamate</text>
        <dbReference type="Rhea" id="RHEA:16573"/>
        <dbReference type="ChEBI" id="CHEBI:16810"/>
        <dbReference type="ChEBI" id="CHEBI:29985"/>
        <dbReference type="ChEBI" id="CHEBI:58452"/>
        <dbReference type="ChEBI" id="CHEBI:58538"/>
        <dbReference type="EC" id="2.6.1.52"/>
    </reaction>
</comment>
<comment type="pathway">
    <text evidence="11">Cofactor biosynthesis; pyridoxine 5'-phosphate biosynthesis; pyridoxine 5'-phosphate from D-erythrose 4-phosphate: step 3/5.</text>
</comment>
<evidence type="ECO:0000256" key="4">
    <source>
        <dbReference type="ARBA" id="ARBA00022605"/>
    </source>
</evidence>
<proteinExistence type="inferred from homology"/>
<feature type="binding site" evidence="11">
    <location>
        <position position="149"/>
    </location>
    <ligand>
        <name>pyridoxal 5'-phosphate</name>
        <dbReference type="ChEBI" id="CHEBI:597326"/>
    </ligand>
</feature>
<keyword evidence="7 11" id="KW-0664">Pyridoxine biosynthesis</keyword>
<comment type="subcellular location">
    <subcellularLocation>
        <location evidence="11">Cytoplasm</location>
    </subcellularLocation>
</comment>
<comment type="similarity">
    <text evidence="2 11">Belongs to the class-V pyridoxal-phosphate-dependent aminotransferase family. SerC subfamily.</text>
</comment>
<comment type="subunit">
    <text evidence="11">Homodimer.</text>
</comment>
<feature type="domain" description="Aminotransferase class V" evidence="13">
    <location>
        <begin position="5"/>
        <end position="345"/>
    </location>
</feature>
<feature type="binding site" evidence="11">
    <location>
        <begin position="75"/>
        <end position="76"/>
    </location>
    <ligand>
        <name>pyridoxal 5'-phosphate</name>
        <dbReference type="ChEBI" id="CHEBI:597326"/>
    </ligand>
</feature>
<dbReference type="Proteomes" id="UP000770785">
    <property type="component" value="Unassembled WGS sequence"/>
</dbReference>
<dbReference type="InterPro" id="IPR000192">
    <property type="entry name" value="Aminotrans_V_dom"/>
</dbReference>
<dbReference type="InterPro" id="IPR015424">
    <property type="entry name" value="PyrdxlP-dep_Trfase"/>
</dbReference>
<dbReference type="EMBL" id="JAATJH010000013">
    <property type="protein sequence ID" value="NJC28480.1"/>
    <property type="molecule type" value="Genomic_DNA"/>
</dbReference>
<evidence type="ECO:0000256" key="11">
    <source>
        <dbReference type="HAMAP-Rule" id="MF_00160"/>
    </source>
</evidence>
<evidence type="ECO:0000256" key="9">
    <source>
        <dbReference type="ARBA" id="ARBA00047630"/>
    </source>
</evidence>
<feature type="binding site" evidence="11">
    <location>
        <begin position="233"/>
        <end position="234"/>
    </location>
    <ligand>
        <name>pyridoxal 5'-phosphate</name>
        <dbReference type="ChEBI" id="CHEBI:597326"/>
    </ligand>
</feature>
<dbReference type="Gene3D" id="3.40.640.10">
    <property type="entry name" value="Type I PLP-dependent aspartate aminotransferase-like (Major domain)"/>
    <property type="match status" value="1"/>
</dbReference>
<dbReference type="PROSITE" id="PS00595">
    <property type="entry name" value="AA_TRANSFER_CLASS_5"/>
    <property type="match status" value="1"/>
</dbReference>
<dbReference type="InterPro" id="IPR015422">
    <property type="entry name" value="PyrdxlP-dep_Trfase_small"/>
</dbReference>
<comment type="cofactor">
    <cofactor evidence="11">
        <name>pyridoxal 5'-phosphate</name>
        <dbReference type="ChEBI" id="CHEBI:597326"/>
    </cofactor>
    <text evidence="11">Binds 1 pyridoxal phosphate per subunit.</text>
</comment>
<dbReference type="EC" id="2.6.1.52" evidence="11"/>
<comment type="caution">
    <text evidence="14">The sequence shown here is derived from an EMBL/GenBank/DDBJ whole genome shotgun (WGS) entry which is preliminary data.</text>
</comment>
<evidence type="ECO:0000256" key="8">
    <source>
        <dbReference type="ARBA" id="ARBA00023299"/>
    </source>
</evidence>
<organism evidence="14 15">
    <name type="scientific">Neolewinella antarctica</name>
    <dbReference type="NCBI Taxonomy" id="442734"/>
    <lineage>
        <taxon>Bacteria</taxon>
        <taxon>Pseudomonadati</taxon>
        <taxon>Bacteroidota</taxon>
        <taxon>Saprospiria</taxon>
        <taxon>Saprospirales</taxon>
        <taxon>Lewinellaceae</taxon>
        <taxon>Neolewinella</taxon>
    </lineage>
</organism>
<feature type="binding site" evidence="11">
    <location>
        <position position="41"/>
    </location>
    <ligand>
        <name>L-glutamate</name>
        <dbReference type="ChEBI" id="CHEBI:29985"/>
    </ligand>
</feature>
<dbReference type="InterPro" id="IPR020578">
    <property type="entry name" value="Aminotrans_V_PyrdxlP_BS"/>
</dbReference>
<comment type="pathway">
    <text evidence="1 11 12">Amino-acid biosynthesis; L-serine biosynthesis; L-serine from 3-phospho-D-glycerate: step 2/3.</text>
</comment>
<keyword evidence="15" id="KW-1185">Reference proteome</keyword>
<keyword evidence="11" id="KW-0963">Cytoplasm</keyword>
<gene>
    <name evidence="11" type="primary">serC</name>
    <name evidence="14" type="ORF">GGR27_004005</name>
</gene>
<dbReference type="HAMAP" id="MF_00160">
    <property type="entry name" value="SerC_aminotrans_5"/>
    <property type="match status" value="1"/>
</dbReference>
<dbReference type="GO" id="GO:0004648">
    <property type="term" value="F:O-phospho-L-serine:2-oxoglutarate aminotransferase activity"/>
    <property type="evidence" value="ECO:0007669"/>
    <property type="project" value="UniProtKB-EC"/>
</dbReference>
<feature type="binding site" evidence="11">
    <location>
        <position position="191"/>
    </location>
    <ligand>
        <name>pyridoxal 5'-phosphate</name>
        <dbReference type="ChEBI" id="CHEBI:597326"/>
    </ligand>
</feature>
<feature type="binding site" evidence="11">
    <location>
        <position position="101"/>
    </location>
    <ligand>
        <name>pyridoxal 5'-phosphate</name>
        <dbReference type="ChEBI" id="CHEBI:597326"/>
    </ligand>
</feature>
<keyword evidence="4 11" id="KW-0028">Amino-acid biosynthesis</keyword>
<feature type="modified residue" description="N6-(pyridoxal phosphate)lysine" evidence="11">
    <location>
        <position position="192"/>
    </location>
</feature>
<accession>A0ABX0XGM4</accession>
<dbReference type="SUPFAM" id="SSF53383">
    <property type="entry name" value="PLP-dependent transferases"/>
    <property type="match status" value="1"/>
</dbReference>
<evidence type="ECO:0000256" key="5">
    <source>
        <dbReference type="ARBA" id="ARBA00022679"/>
    </source>
</evidence>
<comment type="catalytic activity">
    <reaction evidence="10 11 12">
        <text>O-phospho-L-serine + 2-oxoglutarate = 3-phosphooxypyruvate + L-glutamate</text>
        <dbReference type="Rhea" id="RHEA:14329"/>
        <dbReference type="ChEBI" id="CHEBI:16810"/>
        <dbReference type="ChEBI" id="CHEBI:18110"/>
        <dbReference type="ChEBI" id="CHEBI:29985"/>
        <dbReference type="ChEBI" id="CHEBI:57524"/>
        <dbReference type="EC" id="2.6.1.52"/>
    </reaction>
</comment>
<keyword evidence="8 11" id="KW-0718">Serine biosynthesis</keyword>
<dbReference type="PANTHER" id="PTHR43247:SF1">
    <property type="entry name" value="PHOSPHOSERINE AMINOTRANSFERASE"/>
    <property type="match status" value="1"/>
</dbReference>
<dbReference type="NCBIfam" id="TIGR01364">
    <property type="entry name" value="serC_1"/>
    <property type="match status" value="1"/>
</dbReference>
<evidence type="ECO:0000313" key="14">
    <source>
        <dbReference type="EMBL" id="NJC28480.1"/>
    </source>
</evidence>